<feature type="transmembrane region" description="Helical" evidence="4">
    <location>
        <begin position="291"/>
        <end position="309"/>
    </location>
</feature>
<dbReference type="AlphaFoldDB" id="A0A7X0JAU9"/>
<dbReference type="EMBL" id="JACHBT010000005">
    <property type="protein sequence ID" value="MBB6504239.1"/>
    <property type="molecule type" value="Genomic_DNA"/>
</dbReference>
<evidence type="ECO:0000256" key="4">
    <source>
        <dbReference type="SAM" id="Phobius"/>
    </source>
</evidence>
<feature type="transmembrane region" description="Helical" evidence="4">
    <location>
        <begin position="231"/>
        <end position="252"/>
    </location>
</feature>
<evidence type="ECO:0000313" key="7">
    <source>
        <dbReference type="Proteomes" id="UP000522313"/>
    </source>
</evidence>
<reference evidence="6 7" key="1">
    <citation type="submission" date="2020-08" db="EMBL/GenBank/DDBJ databases">
        <title>The Agave Microbiome: Exploring the role of microbial communities in plant adaptations to desert environments.</title>
        <authorList>
            <person name="Partida-Martinez L.P."/>
        </authorList>
    </citation>
    <scope>NUCLEOTIDE SEQUENCE [LARGE SCALE GENOMIC DNA]</scope>
    <source>
        <strain evidence="6 7">AS3.13</strain>
    </source>
</reference>
<dbReference type="PROSITE" id="PS50850">
    <property type="entry name" value="MFS"/>
    <property type="match status" value="1"/>
</dbReference>
<feature type="transmembrane region" description="Helical" evidence="4">
    <location>
        <begin position="54"/>
        <end position="73"/>
    </location>
</feature>
<dbReference type="GO" id="GO:0022857">
    <property type="term" value="F:transmembrane transporter activity"/>
    <property type="evidence" value="ECO:0007669"/>
    <property type="project" value="InterPro"/>
</dbReference>
<comment type="caution">
    <text evidence="6">The sequence shown here is derived from an EMBL/GenBank/DDBJ whole genome shotgun (WGS) entry which is preliminary data.</text>
</comment>
<dbReference type="InterPro" id="IPR050327">
    <property type="entry name" value="Proton-linked_MCT"/>
</dbReference>
<keyword evidence="3 4" id="KW-0472">Membrane</keyword>
<feature type="transmembrane region" description="Helical" evidence="4">
    <location>
        <begin position="175"/>
        <end position="195"/>
    </location>
</feature>
<evidence type="ECO:0000256" key="3">
    <source>
        <dbReference type="ARBA" id="ARBA00023136"/>
    </source>
</evidence>
<dbReference type="RefSeq" id="WP_184504514.1">
    <property type="nucleotide sequence ID" value="NZ_JACHBT010000005.1"/>
</dbReference>
<evidence type="ECO:0000256" key="2">
    <source>
        <dbReference type="ARBA" id="ARBA00022989"/>
    </source>
</evidence>
<dbReference type="InterPro" id="IPR036259">
    <property type="entry name" value="MFS_trans_sf"/>
</dbReference>
<feature type="transmembrane region" description="Helical" evidence="4">
    <location>
        <begin position="258"/>
        <end position="279"/>
    </location>
</feature>
<protein>
    <submittedName>
        <fullName evidence="6">Putative MFS family arabinose efflux permease</fullName>
    </submittedName>
</protein>
<evidence type="ECO:0000256" key="1">
    <source>
        <dbReference type="ARBA" id="ARBA00022692"/>
    </source>
</evidence>
<dbReference type="InterPro" id="IPR011701">
    <property type="entry name" value="MFS"/>
</dbReference>
<evidence type="ECO:0000259" key="5">
    <source>
        <dbReference type="PROSITE" id="PS50850"/>
    </source>
</evidence>
<feature type="transmembrane region" description="Helical" evidence="4">
    <location>
        <begin position="350"/>
        <end position="369"/>
    </location>
</feature>
<name>A0A7X0JAU9_9SPHN</name>
<dbReference type="Pfam" id="PF07690">
    <property type="entry name" value="MFS_1"/>
    <property type="match status" value="1"/>
</dbReference>
<gene>
    <name evidence="6" type="ORF">F4693_001204</name>
</gene>
<keyword evidence="1 4" id="KW-0812">Transmembrane</keyword>
<dbReference type="SUPFAM" id="SSF103473">
    <property type="entry name" value="MFS general substrate transporter"/>
    <property type="match status" value="1"/>
</dbReference>
<dbReference type="InterPro" id="IPR020846">
    <property type="entry name" value="MFS_dom"/>
</dbReference>
<feature type="domain" description="Major facilitator superfamily (MFS) profile" evidence="5">
    <location>
        <begin position="1"/>
        <end position="406"/>
    </location>
</feature>
<feature type="transmembrane region" description="Helical" evidence="4">
    <location>
        <begin position="381"/>
        <end position="400"/>
    </location>
</feature>
<proteinExistence type="predicted"/>
<feature type="transmembrane region" description="Helical" evidence="4">
    <location>
        <begin position="110"/>
        <end position="130"/>
    </location>
</feature>
<feature type="transmembrane region" description="Helical" evidence="4">
    <location>
        <begin position="85"/>
        <end position="104"/>
    </location>
</feature>
<sequence length="407" mass="41644">MPAPPPVPNCSEWRTGWPLVAGALVGSGASPALFQNLSSMFVPGMTGEFGWSRGAIAAASGLGFAGSLVVPLLGRAVDRVGVRPMIVGCMVALAAAYLGMAAMTGRLWHYHLLVLALAMTVPGTSALVYGKLIAARFVAHRGMALGIATSGLPLTTLLLPIVLAEVIEDFGWRGGFVALAVYSALIALPIALFAIRGAGPVNRATAIGPAQVSGVTAPCARRDPRFWRLGLTGLFVNLGTIGFVTQLVPFGIARGLPATQAALLLTAFGASQVAARVTFGALIDRFPPQRIAAAVAFVSALGFAVLQWRELTLPALALGVFCAGLMNGAENDLFPFFAARLFGLRAYGEIYGTLIVVALVGSGAGIIGFGMLHDATGGDAVGLAVASAALAIAGLLFAGLRDRPAQG</sequence>
<keyword evidence="2 4" id="KW-1133">Transmembrane helix</keyword>
<evidence type="ECO:0000313" key="6">
    <source>
        <dbReference type="EMBL" id="MBB6504239.1"/>
    </source>
</evidence>
<dbReference type="PANTHER" id="PTHR11360">
    <property type="entry name" value="MONOCARBOXYLATE TRANSPORTER"/>
    <property type="match status" value="1"/>
</dbReference>
<organism evidence="6 7">
    <name type="scientific">Sphingomonas endophytica</name>
    <dbReference type="NCBI Taxonomy" id="869719"/>
    <lineage>
        <taxon>Bacteria</taxon>
        <taxon>Pseudomonadati</taxon>
        <taxon>Pseudomonadota</taxon>
        <taxon>Alphaproteobacteria</taxon>
        <taxon>Sphingomonadales</taxon>
        <taxon>Sphingomonadaceae</taxon>
        <taxon>Sphingomonas</taxon>
    </lineage>
</organism>
<dbReference type="Gene3D" id="1.20.1250.20">
    <property type="entry name" value="MFS general substrate transporter like domains"/>
    <property type="match status" value="2"/>
</dbReference>
<dbReference type="PANTHER" id="PTHR11360:SF284">
    <property type="entry name" value="EG:103B4.3 PROTEIN-RELATED"/>
    <property type="match status" value="1"/>
</dbReference>
<reference evidence="6 7" key="2">
    <citation type="submission" date="2020-08" db="EMBL/GenBank/DDBJ databases">
        <authorList>
            <person name="Partida-Martinez L."/>
            <person name="Huntemann M."/>
            <person name="Clum A."/>
            <person name="Wang J."/>
            <person name="Palaniappan K."/>
            <person name="Ritter S."/>
            <person name="Chen I.-M."/>
            <person name="Stamatis D."/>
            <person name="Reddy T."/>
            <person name="O'Malley R."/>
            <person name="Daum C."/>
            <person name="Shapiro N."/>
            <person name="Ivanova N."/>
            <person name="Kyrpides N."/>
            <person name="Woyke T."/>
        </authorList>
    </citation>
    <scope>NUCLEOTIDE SEQUENCE [LARGE SCALE GENOMIC DNA]</scope>
    <source>
        <strain evidence="6 7">AS3.13</strain>
    </source>
</reference>
<accession>A0A7X0JAU9</accession>
<feature type="transmembrane region" description="Helical" evidence="4">
    <location>
        <begin position="315"/>
        <end position="338"/>
    </location>
</feature>
<feature type="transmembrane region" description="Helical" evidence="4">
    <location>
        <begin position="142"/>
        <end position="163"/>
    </location>
</feature>
<dbReference type="Proteomes" id="UP000522313">
    <property type="component" value="Unassembled WGS sequence"/>
</dbReference>